<feature type="non-terminal residue" evidence="1">
    <location>
        <position position="1"/>
    </location>
</feature>
<organism evidence="1 2">
    <name type="scientific">Spiromyces aspiralis</name>
    <dbReference type="NCBI Taxonomy" id="68401"/>
    <lineage>
        <taxon>Eukaryota</taxon>
        <taxon>Fungi</taxon>
        <taxon>Fungi incertae sedis</taxon>
        <taxon>Zoopagomycota</taxon>
        <taxon>Kickxellomycotina</taxon>
        <taxon>Kickxellomycetes</taxon>
        <taxon>Kickxellales</taxon>
        <taxon>Kickxellaceae</taxon>
        <taxon>Spiromyces</taxon>
    </lineage>
</organism>
<name>A0ACC1HAE7_9FUNG</name>
<keyword evidence="2" id="KW-1185">Reference proteome</keyword>
<reference evidence="1" key="1">
    <citation type="submission" date="2022-06" db="EMBL/GenBank/DDBJ databases">
        <title>Phylogenomic reconstructions and comparative analyses of Kickxellomycotina fungi.</title>
        <authorList>
            <person name="Reynolds N.K."/>
            <person name="Stajich J.E."/>
            <person name="Barry K."/>
            <person name="Grigoriev I.V."/>
            <person name="Crous P."/>
            <person name="Smith M.E."/>
        </authorList>
    </citation>
    <scope>NUCLEOTIDE SEQUENCE</scope>
    <source>
        <strain evidence="1">RSA 2271</strain>
    </source>
</reference>
<accession>A0ACC1HAE7</accession>
<sequence>PTSVEFLPEAIRSLLLQRARGDSQAKVAFSRHTYASARDVVAKFLDDWCELRMLLHLSRQMFVLERVSASLKLGLRATGLAAPSLGPALHSANPTLTIQVSESIQLTITSRLHRPTPTSSSPVPELLLSLVQTTPGASSEKERRRLVAATTAIQNSQTPMYSISSHITRWLLSLEYRLNQKAELAPLLAELWQQVPRVIQNHQLHPMSQ</sequence>
<dbReference type="Proteomes" id="UP001145114">
    <property type="component" value="Unassembled WGS sequence"/>
</dbReference>
<dbReference type="EMBL" id="JAMZIH010007010">
    <property type="protein sequence ID" value="KAJ1673387.1"/>
    <property type="molecule type" value="Genomic_DNA"/>
</dbReference>
<gene>
    <name evidence="1" type="ORF">EV182_005334</name>
</gene>
<comment type="caution">
    <text evidence="1">The sequence shown here is derived from an EMBL/GenBank/DDBJ whole genome shotgun (WGS) entry which is preliminary data.</text>
</comment>
<evidence type="ECO:0000313" key="1">
    <source>
        <dbReference type="EMBL" id="KAJ1673387.1"/>
    </source>
</evidence>
<evidence type="ECO:0000313" key="2">
    <source>
        <dbReference type="Proteomes" id="UP001145114"/>
    </source>
</evidence>
<proteinExistence type="predicted"/>
<feature type="non-terminal residue" evidence="1">
    <location>
        <position position="209"/>
    </location>
</feature>
<protein>
    <submittedName>
        <fullName evidence="1">Uncharacterized protein</fullName>
    </submittedName>
</protein>